<dbReference type="InterPro" id="IPR038765">
    <property type="entry name" value="Papain-like_cys_pep_sf"/>
</dbReference>
<dbReference type="SUPFAM" id="SSF54001">
    <property type="entry name" value="Cysteine proteinases"/>
    <property type="match status" value="1"/>
</dbReference>
<protein>
    <submittedName>
        <fullName evidence="2">Ulp1 protease family, C-terminal catalytic domain-containing protein</fullName>
    </submittedName>
</protein>
<evidence type="ECO:0000313" key="3">
    <source>
        <dbReference type="Proteomes" id="UP001151760"/>
    </source>
</evidence>
<keyword evidence="2" id="KW-0645">Protease</keyword>
<dbReference type="Gene3D" id="3.40.395.10">
    <property type="entry name" value="Adenoviral Proteinase, Chain A"/>
    <property type="match status" value="1"/>
</dbReference>
<sequence length="331" mass="38259">SQDFVYPSLNEDDKVGDSPHATCVDSVIREDVDSQQTLEDNFKESEDFDDVKHDVYNGPDLCFPYEYLPVDVKMPLTDVEKIVADTLFAMTGSKMDIIFKSQGGLELNHLDMETLTPTLMASSNVIDVWAELLNILEVYKDESFPLRYYFKISVYGSIHLIDNSSNGTDNKNQRYKGIPQAIKKVFVQYLYHVKHPKAEAIEKAKISRMNMKWRTTRNSTDCGVFTMFHMENYIGDWICGLDKESKQQNEQLKSLRSKFAAKIILSDFNLLREEFMKLVQVFQQKNEEERKKAIDDAIANRNDREKIEEAPIANKDECQKIEEANIPFENS</sequence>
<organism evidence="2 3">
    <name type="scientific">Tanacetum coccineum</name>
    <dbReference type="NCBI Taxonomy" id="301880"/>
    <lineage>
        <taxon>Eukaryota</taxon>
        <taxon>Viridiplantae</taxon>
        <taxon>Streptophyta</taxon>
        <taxon>Embryophyta</taxon>
        <taxon>Tracheophyta</taxon>
        <taxon>Spermatophyta</taxon>
        <taxon>Magnoliopsida</taxon>
        <taxon>eudicotyledons</taxon>
        <taxon>Gunneridae</taxon>
        <taxon>Pentapetalae</taxon>
        <taxon>asterids</taxon>
        <taxon>campanulids</taxon>
        <taxon>Asterales</taxon>
        <taxon>Asteraceae</taxon>
        <taxon>Asteroideae</taxon>
        <taxon>Anthemideae</taxon>
        <taxon>Anthemidinae</taxon>
        <taxon>Tanacetum</taxon>
    </lineage>
</organism>
<dbReference type="Proteomes" id="UP001151760">
    <property type="component" value="Unassembled WGS sequence"/>
</dbReference>
<accession>A0ABQ5DFG4</accession>
<feature type="region of interest" description="Disordered" evidence="1">
    <location>
        <begin position="1"/>
        <end position="21"/>
    </location>
</feature>
<dbReference type="GO" id="GO:0006508">
    <property type="term" value="P:proteolysis"/>
    <property type="evidence" value="ECO:0007669"/>
    <property type="project" value="UniProtKB-KW"/>
</dbReference>
<dbReference type="GO" id="GO:0008233">
    <property type="term" value="F:peptidase activity"/>
    <property type="evidence" value="ECO:0007669"/>
    <property type="project" value="UniProtKB-KW"/>
</dbReference>
<evidence type="ECO:0000313" key="2">
    <source>
        <dbReference type="EMBL" id="GJT37033.1"/>
    </source>
</evidence>
<keyword evidence="2" id="KW-0378">Hydrolase</keyword>
<gene>
    <name evidence="2" type="ORF">Tco_0936898</name>
</gene>
<feature type="compositionally biased region" description="Basic and acidic residues" evidence="1">
    <location>
        <begin position="301"/>
        <end position="314"/>
    </location>
</feature>
<reference evidence="2" key="1">
    <citation type="journal article" date="2022" name="Int. J. Mol. Sci.">
        <title>Draft Genome of Tanacetum Coccineum: Genomic Comparison of Closely Related Tanacetum-Family Plants.</title>
        <authorList>
            <person name="Yamashiro T."/>
            <person name="Shiraishi A."/>
            <person name="Nakayama K."/>
            <person name="Satake H."/>
        </authorList>
    </citation>
    <scope>NUCLEOTIDE SEQUENCE</scope>
</reference>
<name>A0ABQ5DFG4_9ASTR</name>
<evidence type="ECO:0000256" key="1">
    <source>
        <dbReference type="SAM" id="MobiDB-lite"/>
    </source>
</evidence>
<comment type="caution">
    <text evidence="2">The sequence shown here is derived from an EMBL/GenBank/DDBJ whole genome shotgun (WGS) entry which is preliminary data.</text>
</comment>
<reference evidence="2" key="2">
    <citation type="submission" date="2022-01" db="EMBL/GenBank/DDBJ databases">
        <authorList>
            <person name="Yamashiro T."/>
            <person name="Shiraishi A."/>
            <person name="Satake H."/>
            <person name="Nakayama K."/>
        </authorList>
    </citation>
    <scope>NUCLEOTIDE SEQUENCE</scope>
</reference>
<dbReference type="EMBL" id="BQNB010015189">
    <property type="protein sequence ID" value="GJT37033.1"/>
    <property type="molecule type" value="Genomic_DNA"/>
</dbReference>
<keyword evidence="3" id="KW-1185">Reference proteome</keyword>
<feature type="region of interest" description="Disordered" evidence="1">
    <location>
        <begin position="295"/>
        <end position="314"/>
    </location>
</feature>
<proteinExistence type="predicted"/>
<feature type="non-terminal residue" evidence="2">
    <location>
        <position position="1"/>
    </location>
</feature>